<dbReference type="AlphaFoldDB" id="A0A656ABA8"/>
<proteinExistence type="predicted"/>
<evidence type="ECO:0000313" key="1">
    <source>
        <dbReference type="EMBL" id="CRZ83504.1"/>
    </source>
</evidence>
<dbReference type="Proteomes" id="UP000044806">
    <property type="component" value="Unassembled WGS sequence"/>
</dbReference>
<sequence>MVALELGLPRKLETACTLPPGLDRLLTRHFTEPSCSSTAISLFSGVLKDAGTDTTSSGLSSPSRFATEENQTVSLAWYCHR</sequence>
<accession>A0A656ABA8</accession>
<dbReference type="Proteomes" id="UP000041770">
    <property type="component" value="Unassembled WGS sequence"/>
</dbReference>
<evidence type="ECO:0000313" key="3">
    <source>
        <dbReference type="Proteomes" id="UP000041770"/>
    </source>
</evidence>
<name>A0A656ABA8_VIBCL</name>
<organism evidence="2 3">
    <name type="scientific">Vibrio cholerae</name>
    <dbReference type="NCBI Taxonomy" id="666"/>
    <lineage>
        <taxon>Bacteria</taxon>
        <taxon>Pseudomonadati</taxon>
        <taxon>Pseudomonadota</taxon>
        <taxon>Gammaproteobacteria</taxon>
        <taxon>Vibrionales</taxon>
        <taxon>Vibrionaceae</taxon>
        <taxon>Vibrio</taxon>
    </lineage>
</organism>
<dbReference type="EMBL" id="CWQY01000024">
    <property type="protein sequence ID" value="CSD05352.1"/>
    <property type="molecule type" value="Genomic_DNA"/>
</dbReference>
<dbReference type="EMBL" id="CWOW01000001">
    <property type="protein sequence ID" value="CRZ83504.1"/>
    <property type="molecule type" value="Genomic_DNA"/>
</dbReference>
<gene>
    <name evidence="1" type="ORF">ERS013165_00313</name>
    <name evidence="2" type="ORF">ERS013200_03022</name>
</gene>
<protein>
    <submittedName>
        <fullName evidence="2">Uncharacterized protein</fullName>
    </submittedName>
</protein>
<evidence type="ECO:0000313" key="2">
    <source>
        <dbReference type="EMBL" id="CSD05352.1"/>
    </source>
</evidence>
<evidence type="ECO:0000313" key="4">
    <source>
        <dbReference type="Proteomes" id="UP000044806"/>
    </source>
</evidence>
<reference evidence="3 4" key="1">
    <citation type="submission" date="2015-07" db="EMBL/GenBank/DDBJ databases">
        <authorList>
            <consortium name="Pathogen Informatics"/>
        </authorList>
    </citation>
    <scope>NUCLEOTIDE SEQUENCE [LARGE SCALE GENOMIC DNA]</scope>
    <source>
        <strain evidence="2 3">A316</strain>
        <strain evidence="1 4">A51</strain>
    </source>
</reference>